<dbReference type="VEuPathDB" id="TriTrypDB:TCDM_01601"/>
<dbReference type="InterPro" id="IPR033010">
    <property type="entry name" value="Cdc20/Fizzy"/>
</dbReference>
<dbReference type="VEuPathDB" id="TriTrypDB:Tc_MARK_4224"/>
<dbReference type="VEuPathDB" id="TriTrypDB:TcBrA4_0059100"/>
<accession>A0A2V2XP50</accession>
<protein>
    <recommendedName>
        <fullName evidence="6">Guanine nucleotide-binding protein subunit beta-like protein</fullName>
    </recommendedName>
</protein>
<dbReference type="InterPro" id="IPR015943">
    <property type="entry name" value="WD40/YVTN_repeat-like_dom_sf"/>
</dbReference>
<dbReference type="GO" id="GO:1905786">
    <property type="term" value="P:positive regulation of anaphase-promoting complex-dependent catabolic process"/>
    <property type="evidence" value="ECO:0007669"/>
    <property type="project" value="TreeGrafter"/>
</dbReference>
<dbReference type="VEuPathDB" id="TriTrypDB:ECC02_002736"/>
<sequence>MNLSVQKKSTSSLLPSTYSASTDGWANGLSADTSFANPKTVEDRFIGIVDYKEFLHNPHDMCAHAAGSVAEARYRKTLESRMGLGGSGLMLFHAGDLASNFPRLDLNGGDYYPFSAGCANRGDGITTMDGQLQLPSFNADLMTEVAQEPNDGFCTPPSTPIKNRIEGAQISFPSSQRTASTFSSPKPTFTAHVQLNNGCHTPLAVSKNWGMGNQETRSSGMNGGFISGSPYSYSQRCDTHRTTPALSTNGFPSPLRGSRSGDVVSTLATSPHPGRNATLHSCASPQLRTPVRHENDLLCTPTQGGHGGNITVSQGASPVSRRSVLYSQHATPRRQGETCDRVLSAEGLSVCDDQGRPNFTPLSWGHMGVVVALQRSVYLWQESGKTYFLFETPTAATLVSAVASSMRPTEMGDVFLAVGMNNGFITVLKYYVGGGDSIGCDASQFTPTGILLEKTTQSSFMGTTSHVSTLYLVGHFLFSGCMDGILTVRNLRDGSVIWHSSGAYAQIDLSSYASRLADYSVDVGAPIYKIEATPDGEHIAVGTNDSLFVYQTNCMGPENRTRRRVVFSGAPRPVRAFCWWSFPFSSSNGRAVDAHHGSGSGSRFDFLHTVLLYGGGSDGSVLSVYFVGSRCHKTTYRMSAPILGIVSSEASEEIFVSLDIAGGEVENVSNAEEIGVPPVVDGNVHRVADNITVGGFGGPEDWASSGSSSEEEGLPQAPSVGQHLPIGVSGRGGHNRMNGNGAGGMTLGLSPALARRFIYRIEATRARPPLPHMTLFRESTRGAGLLQLFQLKDGGARLERLSGFVGPHIASLYMALSPDNSLLATAGSEMKLRIWRAFKLKSPVRGVRCELR</sequence>
<feature type="region of interest" description="Disordered" evidence="3">
    <location>
        <begin position="695"/>
        <end position="740"/>
    </location>
</feature>
<dbReference type="VEuPathDB" id="TriTrypDB:C4B63_2g399"/>
<dbReference type="GO" id="GO:0005680">
    <property type="term" value="C:anaphase-promoting complex"/>
    <property type="evidence" value="ECO:0007669"/>
    <property type="project" value="TreeGrafter"/>
</dbReference>
<name>A0A2V2XP50_TRYCR</name>
<dbReference type="VEuPathDB" id="TriTrypDB:TcYC6_0072390"/>
<dbReference type="VEuPathDB" id="TriTrypDB:C4B63_2g400"/>
<evidence type="ECO:0000313" key="5">
    <source>
        <dbReference type="Proteomes" id="UP000246078"/>
    </source>
</evidence>
<keyword evidence="2" id="KW-0677">Repeat</keyword>
<comment type="caution">
    <text evidence="4">The sequence shown here is derived from an EMBL/GenBank/DDBJ whole genome shotgun (WGS) entry which is preliminary data.</text>
</comment>
<dbReference type="VEuPathDB" id="TriTrypDB:TcG_06778"/>
<dbReference type="GO" id="GO:0031145">
    <property type="term" value="P:anaphase-promoting complex-dependent catabolic process"/>
    <property type="evidence" value="ECO:0007669"/>
    <property type="project" value="TreeGrafter"/>
</dbReference>
<dbReference type="VEuPathDB" id="TriTrypDB:TcCLB.506303.171"/>
<dbReference type="VEuPathDB" id="TriTrypDB:TCSYLVIO_005598"/>
<evidence type="ECO:0000256" key="3">
    <source>
        <dbReference type="SAM" id="MobiDB-lite"/>
    </source>
</evidence>
<dbReference type="GO" id="GO:1990757">
    <property type="term" value="F:ubiquitin ligase activator activity"/>
    <property type="evidence" value="ECO:0007669"/>
    <property type="project" value="TreeGrafter"/>
</dbReference>
<dbReference type="PANTHER" id="PTHR19918:SF64">
    <property type="entry name" value="GUANINE NUCLEOTIDE-BINDING PROTEIN SUBUNIT BETA-LIKE PROTEIN"/>
    <property type="match status" value="1"/>
</dbReference>
<dbReference type="Proteomes" id="UP000246078">
    <property type="component" value="Unassembled WGS sequence"/>
</dbReference>
<evidence type="ECO:0000313" key="4">
    <source>
        <dbReference type="EMBL" id="PWV22245.1"/>
    </source>
</evidence>
<organism evidence="4 5">
    <name type="scientific">Trypanosoma cruzi</name>
    <dbReference type="NCBI Taxonomy" id="5693"/>
    <lineage>
        <taxon>Eukaryota</taxon>
        <taxon>Discoba</taxon>
        <taxon>Euglenozoa</taxon>
        <taxon>Kinetoplastea</taxon>
        <taxon>Metakinetoplastina</taxon>
        <taxon>Trypanosomatida</taxon>
        <taxon>Trypanosomatidae</taxon>
        <taxon>Trypanosoma</taxon>
        <taxon>Schizotrypanum</taxon>
    </lineage>
</organism>
<dbReference type="VEuPathDB" id="TriTrypDB:C3747_1g435"/>
<dbReference type="PANTHER" id="PTHR19918">
    <property type="entry name" value="CELL DIVISION CYCLE 20 CDC20 FIZZY -RELATED"/>
    <property type="match status" value="1"/>
</dbReference>
<dbReference type="VEuPathDB" id="TriTrypDB:BCY84_14563"/>
<gene>
    <name evidence="4" type="ORF">C3747_1g435</name>
</gene>
<proteinExistence type="predicted"/>
<evidence type="ECO:0008006" key="6">
    <source>
        <dbReference type="Google" id="ProtNLM"/>
    </source>
</evidence>
<dbReference type="EMBL" id="PRFC01000001">
    <property type="protein sequence ID" value="PWV22245.1"/>
    <property type="molecule type" value="Genomic_DNA"/>
</dbReference>
<dbReference type="SUPFAM" id="SSF69322">
    <property type="entry name" value="Tricorn protease domain 2"/>
    <property type="match status" value="1"/>
</dbReference>
<feature type="region of interest" description="Disordered" evidence="3">
    <location>
        <begin position="244"/>
        <end position="263"/>
    </location>
</feature>
<keyword evidence="1" id="KW-0853">WD repeat</keyword>
<evidence type="ECO:0000256" key="1">
    <source>
        <dbReference type="ARBA" id="ARBA00022574"/>
    </source>
</evidence>
<dbReference type="VEuPathDB" id="TriTrypDB:TcCLB.506305.5"/>
<evidence type="ECO:0000256" key="2">
    <source>
        <dbReference type="ARBA" id="ARBA00022737"/>
    </source>
</evidence>
<dbReference type="AlphaFoldDB" id="A0A2V2XP50"/>
<dbReference type="Gene3D" id="2.130.10.10">
    <property type="entry name" value="YVTN repeat-like/Quinoprotein amine dehydrogenase"/>
    <property type="match status" value="1"/>
</dbReference>
<reference evidence="4 5" key="1">
    <citation type="journal article" date="2018" name="Microb. Genom.">
        <title>Expanding an expanded genome: long-read sequencing of Trypanosoma cruzi.</title>
        <authorList>
            <person name="Berna L."/>
            <person name="Rodriguez M."/>
            <person name="Chiribao M.L."/>
            <person name="Parodi-Talice A."/>
            <person name="Pita S."/>
            <person name="Rijo G."/>
            <person name="Alvarez-Valin F."/>
            <person name="Robello C."/>
        </authorList>
    </citation>
    <scope>NUCLEOTIDE SEQUENCE [LARGE SCALE GENOMIC DNA]</scope>
    <source>
        <strain evidence="4 5">TCC</strain>
    </source>
</reference>
<dbReference type="VEuPathDB" id="TriTrypDB:TcCLB.506811.50"/>
<dbReference type="GO" id="GO:0010997">
    <property type="term" value="F:anaphase-promoting complex binding"/>
    <property type="evidence" value="ECO:0007669"/>
    <property type="project" value="InterPro"/>
</dbReference>
<dbReference type="VEuPathDB" id="TriTrypDB:TcCL_ESM00430"/>